<dbReference type="CDD" id="cd03230">
    <property type="entry name" value="ABC_DR_subfamily_A"/>
    <property type="match status" value="1"/>
</dbReference>
<proteinExistence type="predicted"/>
<organism evidence="5 6">
    <name type="scientific">Eilatimonas milleporae</name>
    <dbReference type="NCBI Taxonomy" id="911205"/>
    <lineage>
        <taxon>Bacteria</taxon>
        <taxon>Pseudomonadati</taxon>
        <taxon>Pseudomonadota</taxon>
        <taxon>Alphaproteobacteria</taxon>
        <taxon>Kordiimonadales</taxon>
        <taxon>Kordiimonadaceae</taxon>
        <taxon>Eilatimonas</taxon>
    </lineage>
</organism>
<keyword evidence="1" id="KW-0813">Transport</keyword>
<name>A0A3M0CF97_9PROT</name>
<dbReference type="Gene3D" id="3.40.50.300">
    <property type="entry name" value="P-loop containing nucleotide triphosphate hydrolases"/>
    <property type="match status" value="1"/>
</dbReference>
<feature type="domain" description="ABC transporter" evidence="4">
    <location>
        <begin position="5"/>
        <end position="234"/>
    </location>
</feature>
<dbReference type="SUPFAM" id="SSF52540">
    <property type="entry name" value="P-loop containing nucleoside triphosphate hydrolases"/>
    <property type="match status" value="1"/>
</dbReference>
<keyword evidence="3 5" id="KW-0067">ATP-binding</keyword>
<dbReference type="InterPro" id="IPR003593">
    <property type="entry name" value="AAA+_ATPase"/>
</dbReference>
<dbReference type="Pfam" id="PF00005">
    <property type="entry name" value="ABC_tran"/>
    <property type="match status" value="1"/>
</dbReference>
<dbReference type="PROSITE" id="PS00211">
    <property type="entry name" value="ABC_TRANSPORTER_1"/>
    <property type="match status" value="1"/>
</dbReference>
<dbReference type="PANTHER" id="PTHR42939:SF1">
    <property type="entry name" value="ABC TRANSPORTER ATP-BINDING PROTEIN ALBC-RELATED"/>
    <property type="match status" value="1"/>
</dbReference>
<evidence type="ECO:0000256" key="3">
    <source>
        <dbReference type="ARBA" id="ARBA00022840"/>
    </source>
</evidence>
<keyword evidence="2" id="KW-0547">Nucleotide-binding</keyword>
<evidence type="ECO:0000313" key="5">
    <source>
        <dbReference type="EMBL" id="RMB07655.1"/>
    </source>
</evidence>
<gene>
    <name evidence="5" type="ORF">BXY39_1741</name>
</gene>
<dbReference type="InterPro" id="IPR017871">
    <property type="entry name" value="ABC_transporter-like_CS"/>
</dbReference>
<dbReference type="PROSITE" id="PS50893">
    <property type="entry name" value="ABC_TRANSPORTER_2"/>
    <property type="match status" value="1"/>
</dbReference>
<reference evidence="5 6" key="1">
    <citation type="submission" date="2018-10" db="EMBL/GenBank/DDBJ databases">
        <title>Genomic Encyclopedia of Archaeal and Bacterial Type Strains, Phase II (KMG-II): from individual species to whole genera.</title>
        <authorList>
            <person name="Goeker M."/>
        </authorList>
    </citation>
    <scope>NUCLEOTIDE SEQUENCE [LARGE SCALE GENOMIC DNA]</scope>
    <source>
        <strain evidence="5 6">DSM 25217</strain>
    </source>
</reference>
<evidence type="ECO:0000256" key="1">
    <source>
        <dbReference type="ARBA" id="ARBA00022448"/>
    </source>
</evidence>
<evidence type="ECO:0000259" key="4">
    <source>
        <dbReference type="PROSITE" id="PS50893"/>
    </source>
</evidence>
<protein>
    <submittedName>
        <fullName evidence="5">ABC-2 type transport system ATP-binding protein</fullName>
    </submittedName>
</protein>
<keyword evidence="6" id="KW-1185">Reference proteome</keyword>
<accession>A0A3M0CF97</accession>
<dbReference type="InterPro" id="IPR027417">
    <property type="entry name" value="P-loop_NTPase"/>
</dbReference>
<dbReference type="InParanoid" id="A0A3M0CF97"/>
<dbReference type="AlphaFoldDB" id="A0A3M0CF97"/>
<dbReference type="InterPro" id="IPR003439">
    <property type="entry name" value="ABC_transporter-like_ATP-bd"/>
</dbReference>
<dbReference type="SMART" id="SM00382">
    <property type="entry name" value="AAA"/>
    <property type="match status" value="1"/>
</dbReference>
<dbReference type="PANTHER" id="PTHR42939">
    <property type="entry name" value="ABC TRANSPORTER ATP-BINDING PROTEIN ALBC-RELATED"/>
    <property type="match status" value="1"/>
</dbReference>
<evidence type="ECO:0000256" key="2">
    <source>
        <dbReference type="ARBA" id="ARBA00022741"/>
    </source>
</evidence>
<dbReference type="GO" id="GO:0005524">
    <property type="term" value="F:ATP binding"/>
    <property type="evidence" value="ECO:0007669"/>
    <property type="project" value="UniProtKB-KW"/>
</dbReference>
<dbReference type="EMBL" id="REFR01000011">
    <property type="protein sequence ID" value="RMB07655.1"/>
    <property type="molecule type" value="Genomic_DNA"/>
</dbReference>
<sequence length="242" mass="25472">MHALLKAEDLSKNFNGLTALSGLNLSIAEGEIFCLLGANGAGKTTTINLFLGFLTPSGGTAFVDGCNVADAPEDARKRLAYIPENVALYPTLSGIENLEFFDSLAGERTPREALLDILAEAGLDRDAAERKAGAYSKGMRQKVGIAIALAKKARVLLLDEPLSGLDPAAANGFCALLKKLQADGCAVLMATHDVFRAKEVGSRIGIMKSGQLVDILDADTLDAGEIERVYLAHMHGETGQAA</sequence>
<dbReference type="Proteomes" id="UP000271227">
    <property type="component" value="Unassembled WGS sequence"/>
</dbReference>
<comment type="caution">
    <text evidence="5">The sequence shown here is derived from an EMBL/GenBank/DDBJ whole genome shotgun (WGS) entry which is preliminary data.</text>
</comment>
<dbReference type="GO" id="GO:0016887">
    <property type="term" value="F:ATP hydrolysis activity"/>
    <property type="evidence" value="ECO:0007669"/>
    <property type="project" value="InterPro"/>
</dbReference>
<dbReference type="InterPro" id="IPR051782">
    <property type="entry name" value="ABC_Transporter_VariousFunc"/>
</dbReference>
<evidence type="ECO:0000313" key="6">
    <source>
        <dbReference type="Proteomes" id="UP000271227"/>
    </source>
</evidence>